<evidence type="ECO:0000313" key="3">
    <source>
        <dbReference type="EMBL" id="AIV03646.1"/>
    </source>
</evidence>
<feature type="transmembrane region" description="Helical" evidence="1">
    <location>
        <begin position="249"/>
        <end position="269"/>
    </location>
</feature>
<keyword evidence="4" id="KW-1185">Reference proteome</keyword>
<reference evidence="3 4" key="1">
    <citation type="journal article" date="2014" name="PLoS ONE">
        <title>An emerging Mycoplasma associated with trichomoniasis, vaginal infection and disease.</title>
        <authorList>
            <consortium name="Vaginal Microbiome Consortium"/>
            <person name="Fettweis J.M."/>
            <person name="Serrano M.G."/>
            <person name="Huang B."/>
            <person name="Brooks J.P."/>
            <person name="Glascock A.L."/>
            <person name="Sheth N.U."/>
            <person name="Strauss J.F.III."/>
            <person name="Jefferson K.K."/>
            <person name="Buck G.A."/>
        </authorList>
    </citation>
    <scope>NUCLEOTIDE SEQUENCE [LARGE SCALE GENOMIC DNA]</scope>
    <source>
        <strain evidence="3 4">VCU_M1</strain>
    </source>
</reference>
<evidence type="ECO:0000313" key="4">
    <source>
        <dbReference type="Proteomes" id="UP000030066"/>
    </source>
</evidence>
<sequence>MGHKKEVSFNFLFLLAFSVLNIFLVYVSLWYLILTFGILLILILKKIKYTYILIFIVSSFIPLDISFLIGKYNVFNHLANWIDNFIHFSLRNFLISFIKNNYSLTDSNVIELLIFNIKTNSGKYIYQLMINMSIVHLIVISGLHLSIIAWINQKIFKRTPKVCFTINLLLITFMCYLLNFSISTLRVLFCLTIAFVFKKWKPNKFDAVSISGFISVCINPFGAINLGFLMSYLCTITIIYINQFKLSNFWIQFLLTNLCAFIVSLPFVLQINSKISLFVVINSFIFSYFIIFIFIAVLMFVWIPFLINLIHSLINLMINVIMAFNYLNIQINLIRWNHLIVNLYLSVLLFSYYVFNLIKSKSVSNSEKISY</sequence>
<feature type="transmembrane region" description="Helical" evidence="1">
    <location>
        <begin position="339"/>
        <end position="358"/>
    </location>
</feature>
<feature type="transmembrane region" description="Helical" evidence="1">
    <location>
        <begin position="128"/>
        <end position="151"/>
    </location>
</feature>
<evidence type="ECO:0000259" key="2">
    <source>
        <dbReference type="Pfam" id="PF03772"/>
    </source>
</evidence>
<evidence type="ECO:0000256" key="1">
    <source>
        <dbReference type="SAM" id="Phobius"/>
    </source>
</evidence>
<dbReference type="EMBL" id="CP007711">
    <property type="protein sequence ID" value="AIV03646.1"/>
    <property type="molecule type" value="Genomic_DNA"/>
</dbReference>
<gene>
    <name evidence="3" type="ORF">MGM1_2720</name>
</gene>
<name>A0A097SST4_9BACT</name>
<protein>
    <submittedName>
        <fullName evidence="3">Competence protein</fullName>
    </submittedName>
</protein>
<dbReference type="eggNOG" id="COG0658">
    <property type="taxonomic scope" value="Bacteria"/>
</dbReference>
<dbReference type="KEGG" id="mgj:MGM1_2720"/>
<proteinExistence type="predicted"/>
<dbReference type="STRING" id="1318617.MGM1_2720"/>
<dbReference type="Proteomes" id="UP000030066">
    <property type="component" value="Chromosome"/>
</dbReference>
<keyword evidence="1" id="KW-1133">Transmembrane helix</keyword>
<dbReference type="InterPro" id="IPR004477">
    <property type="entry name" value="ComEC_N"/>
</dbReference>
<feature type="transmembrane region" description="Helical" evidence="1">
    <location>
        <begin position="49"/>
        <end position="69"/>
    </location>
</feature>
<accession>A0A097SST4</accession>
<dbReference type="AlphaFoldDB" id="A0A097SST4"/>
<dbReference type="Pfam" id="PF03772">
    <property type="entry name" value="Competence"/>
    <property type="match status" value="1"/>
</dbReference>
<organism evidence="3 4">
    <name type="scientific">Candidatus Malacoplasma girerdii</name>
    <dbReference type="NCBI Taxonomy" id="1318617"/>
    <lineage>
        <taxon>Bacteria</taxon>
        <taxon>Bacillati</taxon>
        <taxon>Mycoplasmatota</taxon>
        <taxon>Mycoplasmoidales</taxon>
        <taxon>Mycoplasmoidaceae</taxon>
        <taxon>Malacoplasma</taxon>
    </lineage>
</organism>
<feature type="domain" description="ComEC/Rec2-related protein" evidence="2">
    <location>
        <begin position="124"/>
        <end position="353"/>
    </location>
</feature>
<dbReference type="HOGENOM" id="CLU_745321_0_0_14"/>
<keyword evidence="1" id="KW-0812">Transmembrane</keyword>
<feature type="transmembrane region" description="Helical" evidence="1">
    <location>
        <begin position="12"/>
        <end position="43"/>
    </location>
</feature>
<dbReference type="NCBIfam" id="TIGR00360">
    <property type="entry name" value="ComEC_N-term"/>
    <property type="match status" value="1"/>
</dbReference>
<feature type="transmembrane region" description="Helical" evidence="1">
    <location>
        <begin position="309"/>
        <end position="327"/>
    </location>
</feature>
<feature type="transmembrane region" description="Helical" evidence="1">
    <location>
        <begin position="218"/>
        <end position="243"/>
    </location>
</feature>
<feature type="transmembrane region" description="Helical" evidence="1">
    <location>
        <begin position="276"/>
        <end position="303"/>
    </location>
</feature>
<feature type="transmembrane region" description="Helical" evidence="1">
    <location>
        <begin position="171"/>
        <end position="197"/>
    </location>
</feature>
<keyword evidence="1" id="KW-0472">Membrane</keyword>